<dbReference type="CDD" id="cd07153">
    <property type="entry name" value="Fur_like"/>
    <property type="match status" value="1"/>
</dbReference>
<dbReference type="InterPro" id="IPR043135">
    <property type="entry name" value="Fur_C"/>
</dbReference>
<keyword evidence="3 7" id="KW-0862">Zinc</keyword>
<accession>A0A073IRF5</accession>
<evidence type="ECO:0000256" key="2">
    <source>
        <dbReference type="ARBA" id="ARBA00022491"/>
    </source>
</evidence>
<feature type="binding site" evidence="7">
    <location>
        <position position="131"/>
    </location>
    <ligand>
        <name>Zn(2+)</name>
        <dbReference type="ChEBI" id="CHEBI:29105"/>
    </ligand>
</feature>
<evidence type="ECO:0000256" key="6">
    <source>
        <dbReference type="ARBA" id="ARBA00023163"/>
    </source>
</evidence>
<dbReference type="eggNOG" id="COG0735">
    <property type="taxonomic scope" value="Bacteria"/>
</dbReference>
<comment type="cofactor">
    <cofactor evidence="7">
        <name>Zn(2+)</name>
        <dbReference type="ChEBI" id="CHEBI:29105"/>
    </cofactor>
    <text evidence="7">Binds 1 zinc ion per subunit.</text>
</comment>
<keyword evidence="4" id="KW-0805">Transcription regulation</keyword>
<feature type="binding site" evidence="7">
    <location>
        <position position="98"/>
    </location>
    <ligand>
        <name>Zn(2+)</name>
        <dbReference type="ChEBI" id="CHEBI:29105"/>
    </ligand>
</feature>
<sequence>MNNVEKILGGSGLRTTRQRRVILELLFKRGVPLSHSEILSMIDDHLDRVTLYRTLETLKKSGIVHQVQGVDGVWRFCAHEQDAEGCPGDHPHFLCLSCGRMFCLTGQKMPRVDVPEGMKVEGKQFVVYGQCPECAAKGARTDDESEEVK</sequence>
<organism evidence="8 9">
    <name type="scientific">Synergistes jonesii</name>
    <dbReference type="NCBI Taxonomy" id="2754"/>
    <lineage>
        <taxon>Bacteria</taxon>
        <taxon>Thermotogati</taxon>
        <taxon>Synergistota</taxon>
        <taxon>Synergistia</taxon>
        <taxon>Synergistales</taxon>
        <taxon>Synergistaceae</taxon>
        <taxon>Synergistes</taxon>
    </lineage>
</organism>
<keyword evidence="5" id="KW-0238">DNA-binding</keyword>
<gene>
    <name evidence="8" type="ORF">EH55_00075</name>
</gene>
<dbReference type="PANTHER" id="PTHR33202:SF7">
    <property type="entry name" value="FERRIC UPTAKE REGULATION PROTEIN"/>
    <property type="match status" value="1"/>
</dbReference>
<protein>
    <submittedName>
        <fullName evidence="8">Transcriptional regulator</fullName>
    </submittedName>
</protein>
<dbReference type="AlphaFoldDB" id="A0A073IRF5"/>
<feature type="binding site" evidence="7">
    <location>
        <position position="134"/>
    </location>
    <ligand>
        <name>Zn(2+)</name>
        <dbReference type="ChEBI" id="CHEBI:29105"/>
    </ligand>
</feature>
<dbReference type="GO" id="GO:0008270">
    <property type="term" value="F:zinc ion binding"/>
    <property type="evidence" value="ECO:0007669"/>
    <property type="project" value="TreeGrafter"/>
</dbReference>
<evidence type="ECO:0000256" key="1">
    <source>
        <dbReference type="ARBA" id="ARBA00007957"/>
    </source>
</evidence>
<comment type="similarity">
    <text evidence="1">Belongs to the Fur family.</text>
</comment>
<keyword evidence="6" id="KW-0804">Transcription</keyword>
<evidence type="ECO:0000313" key="8">
    <source>
        <dbReference type="EMBL" id="KEJ92938.1"/>
    </source>
</evidence>
<evidence type="ECO:0000313" key="9">
    <source>
        <dbReference type="Proteomes" id="UP000027665"/>
    </source>
</evidence>
<dbReference type="GO" id="GO:0003700">
    <property type="term" value="F:DNA-binding transcription factor activity"/>
    <property type="evidence" value="ECO:0007669"/>
    <property type="project" value="InterPro"/>
</dbReference>
<dbReference type="GO" id="GO:1900376">
    <property type="term" value="P:regulation of secondary metabolite biosynthetic process"/>
    <property type="evidence" value="ECO:0007669"/>
    <property type="project" value="TreeGrafter"/>
</dbReference>
<dbReference type="GO" id="GO:0000976">
    <property type="term" value="F:transcription cis-regulatory region binding"/>
    <property type="evidence" value="ECO:0007669"/>
    <property type="project" value="TreeGrafter"/>
</dbReference>
<dbReference type="STRING" id="2754.EH55_00075"/>
<evidence type="ECO:0000256" key="5">
    <source>
        <dbReference type="ARBA" id="ARBA00023125"/>
    </source>
</evidence>
<comment type="caution">
    <text evidence="8">The sequence shown here is derived from an EMBL/GenBank/DDBJ whole genome shotgun (WGS) entry which is preliminary data.</text>
</comment>
<dbReference type="GeneID" id="90982963"/>
<dbReference type="InterPro" id="IPR036388">
    <property type="entry name" value="WH-like_DNA-bd_sf"/>
</dbReference>
<keyword evidence="9" id="KW-1185">Reference proteome</keyword>
<feature type="binding site" evidence="7">
    <location>
        <position position="95"/>
    </location>
    <ligand>
        <name>Zn(2+)</name>
        <dbReference type="ChEBI" id="CHEBI:29105"/>
    </ligand>
</feature>
<dbReference type="GO" id="GO:0045892">
    <property type="term" value="P:negative regulation of DNA-templated transcription"/>
    <property type="evidence" value="ECO:0007669"/>
    <property type="project" value="TreeGrafter"/>
</dbReference>
<dbReference type="Pfam" id="PF01475">
    <property type="entry name" value="FUR"/>
    <property type="match status" value="1"/>
</dbReference>
<proteinExistence type="inferred from homology"/>
<keyword evidence="7" id="KW-0479">Metal-binding</keyword>
<dbReference type="InterPro" id="IPR002481">
    <property type="entry name" value="FUR"/>
</dbReference>
<dbReference type="Gene3D" id="3.30.1490.190">
    <property type="match status" value="1"/>
</dbReference>
<dbReference type="OrthoDB" id="8659436at2"/>
<dbReference type="PANTHER" id="PTHR33202">
    <property type="entry name" value="ZINC UPTAKE REGULATION PROTEIN"/>
    <property type="match status" value="1"/>
</dbReference>
<dbReference type="SUPFAM" id="SSF46785">
    <property type="entry name" value="Winged helix' DNA-binding domain"/>
    <property type="match status" value="1"/>
</dbReference>
<evidence type="ECO:0000256" key="3">
    <source>
        <dbReference type="ARBA" id="ARBA00022833"/>
    </source>
</evidence>
<reference evidence="8 9" key="1">
    <citation type="submission" date="2014-04" db="EMBL/GenBank/DDBJ databases">
        <title>Draft Genome Sequence of Synergistes jonesii.</title>
        <authorList>
            <person name="Coil D.A."/>
            <person name="Eisen J.A."/>
            <person name="Holland-Moritz H.E."/>
        </authorList>
    </citation>
    <scope>NUCLEOTIDE SEQUENCE [LARGE SCALE GENOMIC DNA]</scope>
    <source>
        <strain evidence="8 9">78-1</strain>
    </source>
</reference>
<evidence type="ECO:0000256" key="4">
    <source>
        <dbReference type="ARBA" id="ARBA00023015"/>
    </source>
</evidence>
<dbReference type="InterPro" id="IPR036390">
    <property type="entry name" value="WH_DNA-bd_sf"/>
</dbReference>
<evidence type="ECO:0000256" key="7">
    <source>
        <dbReference type="PIRSR" id="PIRSR602481-1"/>
    </source>
</evidence>
<dbReference type="Gene3D" id="1.10.10.10">
    <property type="entry name" value="Winged helix-like DNA-binding domain superfamily/Winged helix DNA-binding domain"/>
    <property type="match status" value="1"/>
</dbReference>
<name>A0A073IRF5_9BACT</name>
<dbReference type="Proteomes" id="UP000027665">
    <property type="component" value="Unassembled WGS sequence"/>
</dbReference>
<dbReference type="RefSeq" id="WP_037974795.1">
    <property type="nucleotide sequence ID" value="NZ_JMKI01000010.1"/>
</dbReference>
<keyword evidence="2" id="KW-0678">Repressor</keyword>
<dbReference type="EMBL" id="JMKI01000010">
    <property type="protein sequence ID" value="KEJ92938.1"/>
    <property type="molecule type" value="Genomic_DNA"/>
</dbReference>